<dbReference type="RefSeq" id="XP_075091688.1">
    <property type="nucleotide sequence ID" value="XM_075235587.1"/>
</dbReference>
<evidence type="ECO:0000313" key="1">
    <source>
        <dbReference type="Proteomes" id="UP000790787"/>
    </source>
</evidence>
<proteinExistence type="predicted"/>
<reference evidence="2" key="2">
    <citation type="submission" date="2025-08" db="UniProtKB">
        <authorList>
            <consortium name="RefSeq"/>
        </authorList>
    </citation>
    <scope>IDENTIFICATION</scope>
    <source>
        <tissue evidence="2">Leaf</tissue>
    </source>
</reference>
<gene>
    <name evidence="2" type="primary">LOC142171877</name>
</gene>
<protein>
    <submittedName>
        <fullName evidence="2">Uncharacterized protein LOC142171877</fullName>
    </submittedName>
</protein>
<organism evidence="1 2">
    <name type="scientific">Nicotiana tabacum</name>
    <name type="common">Common tobacco</name>
    <dbReference type="NCBI Taxonomy" id="4097"/>
    <lineage>
        <taxon>Eukaryota</taxon>
        <taxon>Viridiplantae</taxon>
        <taxon>Streptophyta</taxon>
        <taxon>Embryophyta</taxon>
        <taxon>Tracheophyta</taxon>
        <taxon>Spermatophyta</taxon>
        <taxon>Magnoliopsida</taxon>
        <taxon>eudicotyledons</taxon>
        <taxon>Gunneridae</taxon>
        <taxon>Pentapetalae</taxon>
        <taxon>asterids</taxon>
        <taxon>lamiids</taxon>
        <taxon>Solanales</taxon>
        <taxon>Solanaceae</taxon>
        <taxon>Nicotianoideae</taxon>
        <taxon>Nicotianeae</taxon>
        <taxon>Nicotiana</taxon>
    </lineage>
</organism>
<reference evidence="1" key="1">
    <citation type="journal article" date="2014" name="Nat. Commun.">
        <title>The tobacco genome sequence and its comparison with those of tomato and potato.</title>
        <authorList>
            <person name="Sierro N."/>
            <person name="Battey J.N."/>
            <person name="Ouadi S."/>
            <person name="Bakaher N."/>
            <person name="Bovet L."/>
            <person name="Willig A."/>
            <person name="Goepfert S."/>
            <person name="Peitsch M.C."/>
            <person name="Ivanov N.V."/>
        </authorList>
    </citation>
    <scope>NUCLEOTIDE SEQUENCE [LARGE SCALE GENOMIC DNA]</scope>
</reference>
<evidence type="ECO:0000313" key="2">
    <source>
        <dbReference type="RefSeq" id="XP_075091688.1"/>
    </source>
</evidence>
<dbReference type="Proteomes" id="UP000790787">
    <property type="component" value="Chromosome 17"/>
</dbReference>
<sequence length="205" mass="24067">MDMRFDFTAFYGLHTLEERRYLWRDLADINIRQKGPWLIMGDYNAIRSGEDRPIGNPVQELEVRDFNSFIDDTALVEMRTNGRNFTWTNGRTYSKIDRALVNAEWMLKMPYLEVWVMDPGCSDHSPLNVSLEDNEEKVPKPFKFLNHVAEHKDFLALVSGAWQGSNEDNTMKDVWKILKRVKQAMNELNNTEYNVVGDKIKQCRK</sequence>
<keyword evidence="1" id="KW-1185">Reference proteome</keyword>
<accession>A0AC58T3B5</accession>
<name>A0AC58T3B5_TOBAC</name>